<evidence type="ECO:0000313" key="3">
    <source>
        <dbReference type="EMBL" id="PYH70829.1"/>
    </source>
</evidence>
<evidence type="ECO:0000313" key="4">
    <source>
        <dbReference type="Proteomes" id="UP000248405"/>
    </source>
</evidence>
<evidence type="ECO:0000256" key="2">
    <source>
        <dbReference type="SAM" id="MobiDB-lite"/>
    </source>
</evidence>
<dbReference type="GeneID" id="37209348"/>
<feature type="compositionally biased region" description="Low complexity" evidence="2">
    <location>
        <begin position="276"/>
        <end position="290"/>
    </location>
</feature>
<keyword evidence="1" id="KW-0175">Coiled coil</keyword>
<dbReference type="EMBL" id="KZ821620">
    <property type="protein sequence ID" value="PYH70829.1"/>
    <property type="molecule type" value="Genomic_DNA"/>
</dbReference>
<dbReference type="SUPFAM" id="SSF58113">
    <property type="entry name" value="Apolipoprotein A-I"/>
    <property type="match status" value="1"/>
</dbReference>
<proteinExistence type="predicted"/>
<reference evidence="3" key="1">
    <citation type="submission" date="2016-12" db="EMBL/GenBank/DDBJ databases">
        <title>The genomes of Aspergillus section Nigri reveals drivers in fungal speciation.</title>
        <authorList>
            <consortium name="DOE Joint Genome Institute"/>
            <person name="Vesth T.C."/>
            <person name="Nybo J."/>
            <person name="Theobald S."/>
            <person name="Brandl J."/>
            <person name="Frisvad J.C."/>
            <person name="Nielsen K.F."/>
            <person name="Lyhne E.K."/>
            <person name="Kogle M.E."/>
            <person name="Kuo A."/>
            <person name="Riley R."/>
            <person name="Clum A."/>
            <person name="Nolan M."/>
            <person name="Lipzen A."/>
            <person name="Salamov A."/>
            <person name="Henrissat B."/>
            <person name="Wiebenga A."/>
            <person name="De Vries R.P."/>
            <person name="Grigoriev I.V."/>
            <person name="Mortensen U.H."/>
            <person name="Andersen M.R."/>
            <person name="Baker S.E."/>
        </authorList>
    </citation>
    <scope>NUCLEOTIDE SEQUENCE [LARGE SCALE GENOMIC DNA]</scope>
    <source>
        <strain evidence="3">CBS 113365</strain>
    </source>
</reference>
<organism evidence="3 4">
    <name type="scientific">Aspergillus vadensis (strain CBS 113365 / IMI 142717 / IBT 24658)</name>
    <dbReference type="NCBI Taxonomy" id="1448311"/>
    <lineage>
        <taxon>Eukaryota</taxon>
        <taxon>Fungi</taxon>
        <taxon>Dikarya</taxon>
        <taxon>Ascomycota</taxon>
        <taxon>Pezizomycotina</taxon>
        <taxon>Eurotiomycetes</taxon>
        <taxon>Eurotiomycetidae</taxon>
        <taxon>Eurotiales</taxon>
        <taxon>Aspergillaceae</taxon>
        <taxon>Aspergillus</taxon>
        <taxon>Aspergillus subgen. Circumdati</taxon>
    </lineage>
</organism>
<feature type="region of interest" description="Disordered" evidence="2">
    <location>
        <begin position="473"/>
        <end position="499"/>
    </location>
</feature>
<evidence type="ECO:0000256" key="1">
    <source>
        <dbReference type="SAM" id="Coils"/>
    </source>
</evidence>
<keyword evidence="4" id="KW-1185">Reference proteome</keyword>
<dbReference type="OrthoDB" id="3891782at2759"/>
<gene>
    <name evidence="3" type="ORF">BO88DRAFT_385810</name>
</gene>
<sequence length="499" mass="56046">MTTTSQNPTAVLKKAVLVHAPDFDVSCRARLRIIHDQAANQGCIFLSITADLANLSGKSQVLTLNIPPESVEQCALARQSNNELCSSHFVSMLPAPVTNLSAVSTLSLSLGATGIVLCPSGLDYISPARPGDLDIHSFAKICQSKSLYLHFSRRQFVSKELDKLEIFSRALRTKSLQTVSLDHSRHGMIQRDWRVFNLSPNPPPYRQELVSEQLEQVDPPLYCEESVSEQVVRKRQRGIFHPTILDPWSVSSHDESRKRVLLQAPPLIGSPTEVNTPSTRSPSPSSIRPTIFHRASSPGDPVSKKLARLEHELRGVSDDLICELLIRSGRGHLLALPKNVDRGLPCEAQKVRSTEIEMVEHRLKRYVDEMIERRLKSGILDEVIDSAASECRDQIYDECKTNQAEFREQVDDGNSEIRNTTMECLKEINEQAQRHMHELEEQAQQCMNDIEDQAVEVEMSAKKGMAELRRWFSTPAQSLPETMSKPSREIDTTARRSSI</sequence>
<feature type="compositionally biased region" description="Polar residues" evidence="2">
    <location>
        <begin position="474"/>
        <end position="485"/>
    </location>
</feature>
<dbReference type="RefSeq" id="XP_025564623.1">
    <property type="nucleotide sequence ID" value="XM_025704756.1"/>
</dbReference>
<feature type="region of interest" description="Disordered" evidence="2">
    <location>
        <begin position="267"/>
        <end position="300"/>
    </location>
</feature>
<feature type="compositionally biased region" description="Basic and acidic residues" evidence="2">
    <location>
        <begin position="486"/>
        <end position="499"/>
    </location>
</feature>
<feature type="coiled-coil region" evidence="1">
    <location>
        <begin position="422"/>
        <end position="456"/>
    </location>
</feature>
<dbReference type="Proteomes" id="UP000248405">
    <property type="component" value="Unassembled WGS sequence"/>
</dbReference>
<dbReference type="AlphaFoldDB" id="A0A319BFE8"/>
<protein>
    <submittedName>
        <fullName evidence="3">Uncharacterized protein</fullName>
    </submittedName>
</protein>
<name>A0A319BFE8_ASPVC</name>
<accession>A0A319BFE8</accession>